<organism evidence="4">
    <name type="scientific">Onchocerca flexuosa</name>
    <dbReference type="NCBI Taxonomy" id="387005"/>
    <lineage>
        <taxon>Eukaryota</taxon>
        <taxon>Metazoa</taxon>
        <taxon>Ecdysozoa</taxon>
        <taxon>Nematoda</taxon>
        <taxon>Chromadorea</taxon>
        <taxon>Rhabditida</taxon>
        <taxon>Spirurina</taxon>
        <taxon>Spiruromorpha</taxon>
        <taxon>Filarioidea</taxon>
        <taxon>Onchocercidae</taxon>
        <taxon>Onchocerca</taxon>
    </lineage>
</organism>
<sequence length="270" mass="29580">MEKLMFYGDTCYVMSKCELTGRRYSVAKASTSAPSSKTSTLLSSSSSSLPPTSSSVLLPESSSTSLSASASAVPGTTCVVPPSSPTLRITESKCTPCTATNTNASGTPTCHHHRGRILCDGYLRLIEILRVNIAQLRNLPPRNIHSNGSNSNHINNNDHIRPITVLARLDTVNIFQSTSTANGNICCFGDDFVHEISNSFSQLHFLITENVGNRLPRQIGLVSIRKRDIVKHSGEDRWYRIQAVNRQNDVSGQICIDVRYEPTRKCLAIK</sequence>
<gene>
    <name evidence="2" type="ORF">OFLC_LOCUS3901</name>
</gene>
<reference evidence="2 3" key="2">
    <citation type="submission" date="2018-11" db="EMBL/GenBank/DDBJ databases">
        <authorList>
            <consortium name="Pathogen Informatics"/>
        </authorList>
    </citation>
    <scope>NUCLEOTIDE SEQUENCE [LARGE SCALE GENOMIC DNA]</scope>
</reference>
<dbReference type="SUPFAM" id="SSF49562">
    <property type="entry name" value="C2 domain (Calcium/lipid-binding domain, CaLB)"/>
    <property type="match status" value="1"/>
</dbReference>
<dbReference type="Proteomes" id="UP000267606">
    <property type="component" value="Unassembled WGS sequence"/>
</dbReference>
<keyword evidence="3" id="KW-1185">Reference proteome</keyword>
<reference evidence="4" key="1">
    <citation type="submission" date="2016-06" db="UniProtKB">
        <authorList>
            <consortium name="WormBaseParasite"/>
        </authorList>
    </citation>
    <scope>IDENTIFICATION</scope>
</reference>
<accession>A0A183H8T6</accession>
<evidence type="ECO:0000313" key="2">
    <source>
        <dbReference type="EMBL" id="VDO38145.1"/>
    </source>
</evidence>
<dbReference type="InterPro" id="IPR035892">
    <property type="entry name" value="C2_domain_sf"/>
</dbReference>
<dbReference type="STRING" id="387005.A0A183H8T6"/>
<proteinExistence type="predicted"/>
<dbReference type="WBParaSite" id="OFLC_0000389701-mRNA-1">
    <property type="protein sequence ID" value="OFLC_0000389701-mRNA-1"/>
    <property type="gene ID" value="OFLC_0000389701"/>
</dbReference>
<evidence type="ECO:0000313" key="3">
    <source>
        <dbReference type="Proteomes" id="UP000267606"/>
    </source>
</evidence>
<protein>
    <submittedName>
        <fullName evidence="4">C2 domain-containing protein</fullName>
    </submittedName>
</protein>
<evidence type="ECO:0000313" key="4">
    <source>
        <dbReference type="WBParaSite" id="OFLC_0000389701-mRNA-1"/>
    </source>
</evidence>
<feature type="region of interest" description="Disordered" evidence="1">
    <location>
        <begin position="28"/>
        <end position="60"/>
    </location>
</feature>
<dbReference type="AlphaFoldDB" id="A0A183H8T6"/>
<name>A0A183H8T6_9BILA</name>
<dbReference type="Gene3D" id="2.60.40.150">
    <property type="entry name" value="C2 domain"/>
    <property type="match status" value="1"/>
</dbReference>
<dbReference type="EMBL" id="UZAJ01002769">
    <property type="protein sequence ID" value="VDO38145.1"/>
    <property type="molecule type" value="Genomic_DNA"/>
</dbReference>
<evidence type="ECO:0000256" key="1">
    <source>
        <dbReference type="SAM" id="MobiDB-lite"/>
    </source>
</evidence>